<name>A0ABD4UPZ0_9BURK</name>
<evidence type="ECO:0000313" key="2">
    <source>
        <dbReference type="Proteomes" id="UP000191686"/>
    </source>
</evidence>
<gene>
    <name evidence="1" type="ORF">UE95_033495</name>
</gene>
<dbReference type="EMBL" id="JYMX02000040">
    <property type="protein sequence ID" value="MCW3716213.1"/>
    <property type="molecule type" value="Genomic_DNA"/>
</dbReference>
<dbReference type="Proteomes" id="UP000191686">
    <property type="component" value="Unassembled WGS sequence"/>
</dbReference>
<proteinExistence type="predicted"/>
<reference evidence="1 2" key="1">
    <citation type="journal article" date="2017" name="Front. Microbiol.">
        <title>Genomics reveals a unique clone of Burkholderia cenocepacia harbouring an actively excising novel genomic island.</title>
        <authorList>
            <person name="Patil P."/>
            <person name="Mali S."/>
            <person name="Midha S."/>
            <person name="Gautam V."/>
            <person name="Dash L."/>
            <person name="Kumar S."/>
            <person name="Shastri J."/>
            <person name="Singhal L."/>
            <person name="Patil P.B."/>
        </authorList>
    </citation>
    <scope>NUCLEOTIDE SEQUENCE [LARGE SCALE GENOMIC DNA]</scope>
    <source>
        <strain evidence="1 2">BC-19</strain>
    </source>
</reference>
<sequence length="62" mass="6712">MPRKPKAQPAALPAIPAELLEQFGNGPMTAEAINAATLALVTRQFSVHLDRPGNFPYNGVRR</sequence>
<dbReference type="RefSeq" id="WP_077177723.1">
    <property type="nucleotide sequence ID" value="NZ_CAJPGF010000036.1"/>
</dbReference>
<accession>A0ABD4UPZ0</accession>
<organism evidence="1 2">
    <name type="scientific">Burkholderia cenocepacia</name>
    <dbReference type="NCBI Taxonomy" id="95486"/>
    <lineage>
        <taxon>Bacteria</taxon>
        <taxon>Pseudomonadati</taxon>
        <taxon>Pseudomonadota</taxon>
        <taxon>Betaproteobacteria</taxon>
        <taxon>Burkholderiales</taxon>
        <taxon>Burkholderiaceae</taxon>
        <taxon>Burkholderia</taxon>
        <taxon>Burkholderia cepacia complex</taxon>
    </lineage>
</organism>
<comment type="caution">
    <text evidence="1">The sequence shown here is derived from an EMBL/GenBank/DDBJ whole genome shotgun (WGS) entry which is preliminary data.</text>
</comment>
<protein>
    <recommendedName>
        <fullName evidence="3">Transposase</fullName>
    </recommendedName>
</protein>
<dbReference type="AlphaFoldDB" id="A0ABD4UPZ0"/>
<evidence type="ECO:0008006" key="3">
    <source>
        <dbReference type="Google" id="ProtNLM"/>
    </source>
</evidence>
<evidence type="ECO:0000313" key="1">
    <source>
        <dbReference type="EMBL" id="MCW3716213.1"/>
    </source>
</evidence>
<reference evidence="1 2" key="2">
    <citation type="journal article" date="2017" name="Front. Microbiol.">
        <title>Genomics Reveals a Unique Clone of Burkholderia cenocepacia Harboring an Actively Excising Novel Genomic Island.</title>
        <authorList>
            <person name="Patil P.P."/>
            <person name="Mali S."/>
            <person name="Midha S."/>
            <person name="Gautam V."/>
            <person name="Dash L."/>
            <person name="Kumar S."/>
            <person name="Shastri J."/>
            <person name="Singhal L."/>
            <person name="Patil P.B."/>
        </authorList>
    </citation>
    <scope>NUCLEOTIDE SEQUENCE [LARGE SCALE GENOMIC DNA]</scope>
    <source>
        <strain evidence="1 2">BC-19</strain>
    </source>
</reference>